<dbReference type="PANTHER" id="PTHR39200:SF1">
    <property type="entry name" value="AUTO-TRANSPORTER ADHESIN HEAD GIN DOMAIN-CONTAINING PROTEIN-RELATED"/>
    <property type="match status" value="1"/>
</dbReference>
<gene>
    <name evidence="2" type="ORF">TBC1_128</name>
</gene>
<dbReference type="PANTHER" id="PTHR39200">
    <property type="entry name" value="HYPOTHETICAL EXPORTED PROTEIN"/>
    <property type="match status" value="1"/>
</dbReference>
<dbReference type="Proteomes" id="UP000053091">
    <property type="component" value="Unassembled WGS sequence"/>
</dbReference>
<protein>
    <recommendedName>
        <fullName evidence="1">Putative auto-transporter adhesin head GIN domain-containing protein</fullName>
    </recommendedName>
</protein>
<proteinExistence type="predicted"/>
<evidence type="ECO:0000313" key="2">
    <source>
        <dbReference type="EMBL" id="GAP44208.1"/>
    </source>
</evidence>
<dbReference type="STRING" id="1678841.TBC1_128"/>
<accession>A0A0S7C4N5</accession>
<reference evidence="2" key="1">
    <citation type="journal article" date="2015" name="Genome Announc.">
        <title>Draft Genome Sequence of Bacteroidales Strain TBC1, a Novel Isolate from a Methanogenic Wastewater Treatment System.</title>
        <authorList>
            <person name="Tourlousse D.M."/>
            <person name="Matsuura N."/>
            <person name="Sun L."/>
            <person name="Toyonaga M."/>
            <person name="Kuroda K."/>
            <person name="Ohashi A."/>
            <person name="Cruz R."/>
            <person name="Yamaguchi T."/>
            <person name="Sekiguchi Y."/>
        </authorList>
    </citation>
    <scope>NUCLEOTIDE SEQUENCE [LARGE SCALE GENOMIC DNA]</scope>
    <source>
        <strain evidence="2">TBC1</strain>
    </source>
</reference>
<dbReference type="AlphaFoldDB" id="A0A0S7C4N5"/>
<evidence type="ECO:0000259" key="1">
    <source>
        <dbReference type="Pfam" id="PF10988"/>
    </source>
</evidence>
<organism evidence="2">
    <name type="scientific">Lentimicrobium saccharophilum</name>
    <dbReference type="NCBI Taxonomy" id="1678841"/>
    <lineage>
        <taxon>Bacteria</taxon>
        <taxon>Pseudomonadati</taxon>
        <taxon>Bacteroidota</taxon>
        <taxon>Bacteroidia</taxon>
        <taxon>Bacteroidales</taxon>
        <taxon>Lentimicrobiaceae</taxon>
        <taxon>Lentimicrobium</taxon>
    </lineage>
</organism>
<dbReference type="Gene3D" id="2.160.20.120">
    <property type="match status" value="1"/>
</dbReference>
<feature type="domain" description="Putative auto-transporter adhesin head GIN" evidence="1">
    <location>
        <begin position="39"/>
        <end position="221"/>
    </location>
</feature>
<evidence type="ECO:0000313" key="3">
    <source>
        <dbReference type="Proteomes" id="UP000053091"/>
    </source>
</evidence>
<dbReference type="InterPro" id="IPR021255">
    <property type="entry name" value="DUF2807"/>
</dbReference>
<dbReference type="OrthoDB" id="980382at2"/>
<dbReference type="Pfam" id="PF10988">
    <property type="entry name" value="DUF2807"/>
    <property type="match status" value="1"/>
</dbReference>
<keyword evidence="3" id="KW-1185">Reference proteome</keyword>
<dbReference type="EMBL" id="DF968183">
    <property type="protein sequence ID" value="GAP44208.1"/>
    <property type="molecule type" value="Genomic_DNA"/>
</dbReference>
<sequence>MKTITAKKNLAFQVIMLIVLAMTITLTVKAEKQDRKVGNFTKIEVSGAFNVILTQGSSASLSLEASEELLEKVISEVKGDKLILRLENNTRITGKDSPTAYISFINLEEIDLSGAVKISGTNTMKFQDLEIECSGATKVNLTLSANRLKCEASGASDITLAGDVSAFEADLSGASKIDAEELKTVNCTLDCSGASTSKVYVTGSLKVDGSGACNVSYYGNPREVDTDMSGASKIRKG</sequence>
<name>A0A0S7C4N5_9BACT</name>
<dbReference type="RefSeq" id="WP_062043086.1">
    <property type="nucleotide sequence ID" value="NZ_DF968183.1"/>
</dbReference>